<organism evidence="2 3">
    <name type="scientific">Colletotrichum sidae</name>
    <dbReference type="NCBI Taxonomy" id="1347389"/>
    <lineage>
        <taxon>Eukaryota</taxon>
        <taxon>Fungi</taxon>
        <taxon>Dikarya</taxon>
        <taxon>Ascomycota</taxon>
        <taxon>Pezizomycotina</taxon>
        <taxon>Sordariomycetes</taxon>
        <taxon>Hypocreomycetidae</taxon>
        <taxon>Glomerellales</taxon>
        <taxon>Glomerellaceae</taxon>
        <taxon>Colletotrichum</taxon>
        <taxon>Colletotrichum orbiculare species complex</taxon>
    </lineage>
</organism>
<name>A0A4R8TEY5_9PEZI</name>
<evidence type="ECO:0000313" key="3">
    <source>
        <dbReference type="Proteomes" id="UP000295604"/>
    </source>
</evidence>
<sequence length="203" mass="21984">MSIADYDGRTCLTVDVKRRANQSQPPTTFRYGPVQIYYDAGTNCVHTDPTVVLRCRMIAVADDEEEDEFADELFLPAERLASVGGGHASPAPETADQPARKSPVAIPTVAGGGLGSSQADNTLTPEERSKEHVTADHEPEAAAEPVQSGANVLKSSSEVLDEHKTRTRTPLPSSRRRSKRPRTEPKSYAVDPLAGYEGLLEKK</sequence>
<dbReference type="Proteomes" id="UP000295604">
    <property type="component" value="Unassembled WGS sequence"/>
</dbReference>
<feature type="compositionally biased region" description="Polar residues" evidence="1">
    <location>
        <begin position="148"/>
        <end position="158"/>
    </location>
</feature>
<proteinExistence type="predicted"/>
<feature type="compositionally biased region" description="Basic and acidic residues" evidence="1">
    <location>
        <begin position="125"/>
        <end position="140"/>
    </location>
</feature>
<keyword evidence="3" id="KW-1185">Reference proteome</keyword>
<reference evidence="2 3" key="1">
    <citation type="submission" date="2018-11" db="EMBL/GenBank/DDBJ databases">
        <title>Genome sequence and assembly of Colletotrichum sidae.</title>
        <authorList>
            <person name="Gan P."/>
            <person name="Shirasu K."/>
        </authorList>
    </citation>
    <scope>NUCLEOTIDE SEQUENCE [LARGE SCALE GENOMIC DNA]</scope>
    <source>
        <strain evidence="2 3">CBS 518.97</strain>
    </source>
</reference>
<comment type="caution">
    <text evidence="2">The sequence shown here is derived from an EMBL/GenBank/DDBJ whole genome shotgun (WGS) entry which is preliminary data.</text>
</comment>
<evidence type="ECO:0000256" key="1">
    <source>
        <dbReference type="SAM" id="MobiDB-lite"/>
    </source>
</evidence>
<accession>A0A4R8TEY5</accession>
<dbReference type="EMBL" id="QAPF01000124">
    <property type="protein sequence ID" value="TEA15819.1"/>
    <property type="molecule type" value="Genomic_DNA"/>
</dbReference>
<evidence type="ECO:0000313" key="2">
    <source>
        <dbReference type="EMBL" id="TEA15819.1"/>
    </source>
</evidence>
<protein>
    <submittedName>
        <fullName evidence="2">Uncharacterized protein</fullName>
    </submittedName>
</protein>
<gene>
    <name evidence="2" type="ORF">C8034_v001998</name>
</gene>
<feature type="region of interest" description="Disordered" evidence="1">
    <location>
        <begin position="84"/>
        <end position="203"/>
    </location>
</feature>
<dbReference type="AlphaFoldDB" id="A0A4R8TEY5"/>